<protein>
    <submittedName>
        <fullName evidence="1">Uncharacterized protein</fullName>
    </submittedName>
</protein>
<keyword evidence="2" id="KW-1185">Reference proteome</keyword>
<dbReference type="AlphaFoldDB" id="A0A232F8Q2"/>
<dbReference type="Proteomes" id="UP000215335">
    <property type="component" value="Unassembled WGS sequence"/>
</dbReference>
<evidence type="ECO:0000313" key="2">
    <source>
        <dbReference type="Proteomes" id="UP000215335"/>
    </source>
</evidence>
<dbReference type="EMBL" id="NNAY01000715">
    <property type="protein sequence ID" value="OXU26839.1"/>
    <property type="molecule type" value="Genomic_DNA"/>
</dbReference>
<name>A0A232F8Q2_9HYME</name>
<accession>A0A232F8Q2</accession>
<reference evidence="1 2" key="1">
    <citation type="journal article" date="2017" name="Curr. Biol.">
        <title>The Evolution of Venom by Co-option of Single-Copy Genes.</title>
        <authorList>
            <person name="Martinson E.O."/>
            <person name="Mrinalini"/>
            <person name="Kelkar Y.D."/>
            <person name="Chang C.H."/>
            <person name="Werren J.H."/>
        </authorList>
    </citation>
    <scope>NUCLEOTIDE SEQUENCE [LARGE SCALE GENOMIC DNA]</scope>
    <source>
        <strain evidence="1 2">Alberta</strain>
        <tissue evidence="1">Whole body</tissue>
    </source>
</reference>
<proteinExistence type="predicted"/>
<evidence type="ECO:0000313" key="1">
    <source>
        <dbReference type="EMBL" id="OXU26839.1"/>
    </source>
</evidence>
<sequence>MSSEIPVQTSSLVTLSINDTFHTVIAIEQQKDSQYCMLFCLLCYSAVYNIAESLYIIRVMYFYYACAWPELYAHAQKRELLLLGFERRNYA</sequence>
<comment type="caution">
    <text evidence="1">The sequence shown here is derived from an EMBL/GenBank/DDBJ whole genome shotgun (WGS) entry which is preliminary data.</text>
</comment>
<gene>
    <name evidence="1" type="ORF">TSAR_008528</name>
</gene>
<organism evidence="1 2">
    <name type="scientific">Trichomalopsis sarcophagae</name>
    <dbReference type="NCBI Taxonomy" id="543379"/>
    <lineage>
        <taxon>Eukaryota</taxon>
        <taxon>Metazoa</taxon>
        <taxon>Ecdysozoa</taxon>
        <taxon>Arthropoda</taxon>
        <taxon>Hexapoda</taxon>
        <taxon>Insecta</taxon>
        <taxon>Pterygota</taxon>
        <taxon>Neoptera</taxon>
        <taxon>Endopterygota</taxon>
        <taxon>Hymenoptera</taxon>
        <taxon>Apocrita</taxon>
        <taxon>Proctotrupomorpha</taxon>
        <taxon>Chalcidoidea</taxon>
        <taxon>Pteromalidae</taxon>
        <taxon>Pteromalinae</taxon>
        <taxon>Trichomalopsis</taxon>
    </lineage>
</organism>